<keyword evidence="2" id="KW-1185">Reference proteome</keyword>
<organism evidence="1 2">
    <name type="scientific">Pirellula staleyi (strain ATCC 27377 / DSM 6068 / ICPB 4128)</name>
    <name type="common">Pirella staleyi</name>
    <dbReference type="NCBI Taxonomy" id="530564"/>
    <lineage>
        <taxon>Bacteria</taxon>
        <taxon>Pseudomonadati</taxon>
        <taxon>Planctomycetota</taxon>
        <taxon>Planctomycetia</taxon>
        <taxon>Pirellulales</taxon>
        <taxon>Pirellulaceae</taxon>
        <taxon>Pirellula</taxon>
    </lineage>
</organism>
<dbReference type="AlphaFoldDB" id="D2R1G9"/>
<dbReference type="HOGENOM" id="CLU_751949_0_0_0"/>
<proteinExistence type="predicted"/>
<gene>
    <name evidence="1" type="ordered locus">Psta_0259</name>
</gene>
<sequence>MLEQIDRLERVCECARKLAFGLEQLLPLLAKNPRSSAPLIDHLSRDARSLRDSMNGLEFKFDSPPYEVLQTIGRTLDLLATLGYTRSNDFGDMPTQPFPTKAMDSFSREVSRLSSVIETERELLQSQNDAAEVIEAGHFLEWVRRCPGRGAKRELGTFRMKRKPSGNRDYCSSQLFEYADDLWVSKEEEFYEDSYRPDGQEVVKVVNEAYAARVVLDSDVQLSSDLLLWASKKAGPPIPDDEPAVAVDRPSWNSRSRELSYKGQVVRRLATTATRAAQLVEAFENAGWPYEIDRPFRDNSHDGEQLSNVRKTQLDQVAKEKLRTAVDSLNDKLTSIRFQTSKAGNSVGWLELPTKPQFPPPPVDDVPF</sequence>
<evidence type="ECO:0000313" key="1">
    <source>
        <dbReference type="EMBL" id="ADB14954.1"/>
    </source>
</evidence>
<name>D2R1G9_PIRSD</name>
<dbReference type="KEGG" id="psl:Psta_0259"/>
<reference evidence="1 2" key="1">
    <citation type="journal article" date="2009" name="Stand. Genomic Sci.">
        <title>Complete genome sequence of Pirellula staleyi type strain (ATCC 27377).</title>
        <authorList>
            <person name="Clum A."/>
            <person name="Tindall B.J."/>
            <person name="Sikorski J."/>
            <person name="Ivanova N."/>
            <person name="Mavrommatis K."/>
            <person name="Lucas S."/>
            <person name="Glavina del Rio T."/>
            <person name="Nolan M."/>
            <person name="Chen F."/>
            <person name="Tice H."/>
            <person name="Pitluck S."/>
            <person name="Cheng J.F."/>
            <person name="Chertkov O."/>
            <person name="Brettin T."/>
            <person name="Han C."/>
            <person name="Detter J.C."/>
            <person name="Kuske C."/>
            <person name="Bruce D."/>
            <person name="Goodwin L."/>
            <person name="Ovchinikova G."/>
            <person name="Pati A."/>
            <person name="Mikhailova N."/>
            <person name="Chen A."/>
            <person name="Palaniappan K."/>
            <person name="Land M."/>
            <person name="Hauser L."/>
            <person name="Chang Y.J."/>
            <person name="Jeffries C.D."/>
            <person name="Chain P."/>
            <person name="Rohde M."/>
            <person name="Goker M."/>
            <person name="Bristow J."/>
            <person name="Eisen J.A."/>
            <person name="Markowitz V."/>
            <person name="Hugenholtz P."/>
            <person name="Kyrpides N.C."/>
            <person name="Klenk H.P."/>
            <person name="Lapidus A."/>
        </authorList>
    </citation>
    <scope>NUCLEOTIDE SEQUENCE [LARGE SCALE GENOMIC DNA]</scope>
    <source>
        <strain evidence="2">ATCC 27377 / DSM 6068 / ICPB 4128</strain>
    </source>
</reference>
<dbReference type="EMBL" id="CP001848">
    <property type="protein sequence ID" value="ADB14954.1"/>
    <property type="molecule type" value="Genomic_DNA"/>
</dbReference>
<dbReference type="Proteomes" id="UP000001887">
    <property type="component" value="Chromosome"/>
</dbReference>
<accession>D2R1G9</accession>
<evidence type="ECO:0000313" key="2">
    <source>
        <dbReference type="Proteomes" id="UP000001887"/>
    </source>
</evidence>
<protein>
    <submittedName>
        <fullName evidence="1">Uncharacterized protein</fullName>
    </submittedName>
</protein>